<sequence length="154" mass="17562">MINQTAIPKHSITSRLFEIARPKRQSHVQYYGYAVSQEWLIWFSKKFRPEDRNDMGVTSKQYFEGLAKLANIDDFSWKHCFDPNGGSVNDEEPKNIPIDTVEVLYVCSDEEGSIQKCPDEEKLEVMTALLGHGPKCEELAVASARPEARGFKVH</sequence>
<name>A0AAD4HBD5_9AGAM</name>
<evidence type="ECO:0000313" key="1">
    <source>
        <dbReference type="EMBL" id="KAG1887547.1"/>
    </source>
</evidence>
<dbReference type="RefSeq" id="XP_041216951.1">
    <property type="nucleotide sequence ID" value="XM_041377974.1"/>
</dbReference>
<dbReference type="GeneID" id="64672272"/>
<protein>
    <submittedName>
        <fullName evidence="1">Uncharacterized protein</fullName>
    </submittedName>
</protein>
<keyword evidence="2" id="KW-1185">Reference proteome</keyword>
<dbReference type="AlphaFoldDB" id="A0AAD4HBD5"/>
<dbReference type="EMBL" id="JABBWK010000195">
    <property type="protein sequence ID" value="KAG1887547.1"/>
    <property type="molecule type" value="Genomic_DNA"/>
</dbReference>
<gene>
    <name evidence="1" type="ORF">F5891DRAFT_988062</name>
</gene>
<comment type="caution">
    <text evidence="1">The sequence shown here is derived from an EMBL/GenBank/DDBJ whole genome shotgun (WGS) entry which is preliminary data.</text>
</comment>
<proteinExistence type="predicted"/>
<organism evidence="1 2">
    <name type="scientific">Suillus fuscotomentosus</name>
    <dbReference type="NCBI Taxonomy" id="1912939"/>
    <lineage>
        <taxon>Eukaryota</taxon>
        <taxon>Fungi</taxon>
        <taxon>Dikarya</taxon>
        <taxon>Basidiomycota</taxon>
        <taxon>Agaricomycotina</taxon>
        <taxon>Agaricomycetes</taxon>
        <taxon>Agaricomycetidae</taxon>
        <taxon>Boletales</taxon>
        <taxon>Suillineae</taxon>
        <taxon>Suillaceae</taxon>
        <taxon>Suillus</taxon>
    </lineage>
</organism>
<accession>A0AAD4HBD5</accession>
<reference evidence="1" key="1">
    <citation type="journal article" date="2020" name="New Phytol.">
        <title>Comparative genomics reveals dynamic genome evolution in host specialist ectomycorrhizal fungi.</title>
        <authorList>
            <person name="Lofgren L.A."/>
            <person name="Nguyen N.H."/>
            <person name="Vilgalys R."/>
            <person name="Ruytinx J."/>
            <person name="Liao H.L."/>
            <person name="Branco S."/>
            <person name="Kuo A."/>
            <person name="LaButti K."/>
            <person name="Lipzen A."/>
            <person name="Andreopoulos W."/>
            <person name="Pangilinan J."/>
            <person name="Riley R."/>
            <person name="Hundley H."/>
            <person name="Na H."/>
            <person name="Barry K."/>
            <person name="Grigoriev I.V."/>
            <person name="Stajich J.E."/>
            <person name="Kennedy P.G."/>
        </authorList>
    </citation>
    <scope>NUCLEOTIDE SEQUENCE</scope>
    <source>
        <strain evidence="1">FC203</strain>
    </source>
</reference>
<evidence type="ECO:0000313" key="2">
    <source>
        <dbReference type="Proteomes" id="UP001195769"/>
    </source>
</evidence>
<dbReference type="Proteomes" id="UP001195769">
    <property type="component" value="Unassembled WGS sequence"/>
</dbReference>